<evidence type="ECO:0000256" key="2">
    <source>
        <dbReference type="ARBA" id="ARBA00010790"/>
    </source>
</evidence>
<evidence type="ECO:0000313" key="11">
    <source>
        <dbReference type="Proteomes" id="UP000008370"/>
    </source>
</evidence>
<keyword evidence="6" id="KW-0560">Oxidoreductase</keyword>
<dbReference type="Pfam" id="PF00732">
    <property type="entry name" value="GMC_oxred_N"/>
    <property type="match status" value="1"/>
</dbReference>
<dbReference type="PANTHER" id="PTHR11552">
    <property type="entry name" value="GLUCOSE-METHANOL-CHOLINE GMC OXIDOREDUCTASE"/>
    <property type="match status" value="1"/>
</dbReference>
<dbReference type="OrthoDB" id="269227at2759"/>
<dbReference type="PANTHER" id="PTHR11552:SF201">
    <property type="entry name" value="GLUCOSE-METHANOL-CHOLINE OXIDOREDUCTASE N-TERMINAL DOMAIN-CONTAINING PROTEIN"/>
    <property type="match status" value="1"/>
</dbReference>
<dbReference type="InParanoid" id="K5VLE5"/>
<evidence type="ECO:0000313" key="10">
    <source>
        <dbReference type="EMBL" id="EKM52238.1"/>
    </source>
</evidence>
<evidence type="ECO:0000256" key="4">
    <source>
        <dbReference type="ARBA" id="ARBA00022729"/>
    </source>
</evidence>
<dbReference type="RefSeq" id="XP_007398594.1">
    <property type="nucleotide sequence ID" value="XM_007398532.1"/>
</dbReference>
<organism evidence="10 11">
    <name type="scientific">Phanerochaete carnosa (strain HHB-10118-sp)</name>
    <name type="common">White-rot fungus</name>
    <name type="synonym">Peniophora carnosa</name>
    <dbReference type="NCBI Taxonomy" id="650164"/>
    <lineage>
        <taxon>Eukaryota</taxon>
        <taxon>Fungi</taxon>
        <taxon>Dikarya</taxon>
        <taxon>Basidiomycota</taxon>
        <taxon>Agaricomycotina</taxon>
        <taxon>Agaricomycetes</taxon>
        <taxon>Polyporales</taxon>
        <taxon>Phanerochaetaceae</taxon>
        <taxon>Phanerochaete</taxon>
    </lineage>
</organism>
<feature type="active site" description="Proton acceptor" evidence="7">
    <location>
        <position position="591"/>
    </location>
</feature>
<evidence type="ECO:0000256" key="5">
    <source>
        <dbReference type="ARBA" id="ARBA00022827"/>
    </source>
</evidence>
<sequence length="617" mass="66975">MPVVTYGQLASRRLDYIIVGGGTAGLTLAARLTENSNIVVAVLEAGEHHASAPEIDVPGYIGRAIGIPKYDWAFTCVPQPRANNRTVPQPRGKGLGGSSLINFLGMFRPSKAEANALQELGAEGWNWESMLHYLKKSETLQRKDLSPSDAAKYAADPDSKFHGSDGPIKTSFGTTFYELHATLYDTLQNLGVPRNPDTGNGRNDGSMMSLISVDATTAKRSHAASAYLEPNLDRENLLVLTGAHVTKVILGQEGVLQKAIGVEFVKDGIVLHLDNVRKDIVLAAGSYQTPQLLELSGIGNSEILKQHGIEVKIDLPGVGENLQDHVGMTTIVEIETDERTADDLADPVFAKEQEELYKRQQGLYATIPALAFAFLSADALGSPEDIASWQAHAYAECTDALAKVQPALRSGLEKQYAIHRKLFADKEQAQAELLMYTGRQRMPTAPPAEPGKRYMSLVCALSRPLSRGSVHITSGDPLAPPRIDPNYFSNDADLALLVRVLQYGLKVYASEPLSRIVCAPVMPSKEKLEKGTEGLVEYIRENCRQVYHPVGTAAMMPREDGGVVDSRLKVHGTTNLRIVDLSVLPMEFVCHTQSVAYAIGEKAADILKAELGVGKVF</sequence>
<dbReference type="AlphaFoldDB" id="K5VLE5"/>
<evidence type="ECO:0000256" key="6">
    <source>
        <dbReference type="ARBA" id="ARBA00023002"/>
    </source>
</evidence>
<keyword evidence="11" id="KW-1185">Reference proteome</keyword>
<gene>
    <name evidence="10" type="ORF">PHACADRAFT_260475</name>
</gene>
<dbReference type="InterPro" id="IPR000172">
    <property type="entry name" value="GMC_OxRdtase_N"/>
</dbReference>
<protein>
    <recommendedName>
        <fullName evidence="9">Glucose-methanol-choline oxidoreductase N-terminal domain-containing protein</fullName>
    </recommendedName>
</protein>
<proteinExistence type="inferred from homology"/>
<feature type="binding site" evidence="8">
    <location>
        <position position="245"/>
    </location>
    <ligand>
        <name>FAD</name>
        <dbReference type="ChEBI" id="CHEBI:57692"/>
    </ligand>
</feature>
<dbReference type="HOGENOM" id="CLU_002865_6_0_1"/>
<evidence type="ECO:0000256" key="8">
    <source>
        <dbReference type="PIRSR" id="PIRSR000137-2"/>
    </source>
</evidence>
<name>K5VLE5_PHACS</name>
<comment type="similarity">
    <text evidence="2">Belongs to the GMC oxidoreductase family.</text>
</comment>
<dbReference type="Proteomes" id="UP000008370">
    <property type="component" value="Unassembled WGS sequence"/>
</dbReference>
<dbReference type="GO" id="GO:0050660">
    <property type="term" value="F:flavin adenine dinucleotide binding"/>
    <property type="evidence" value="ECO:0007669"/>
    <property type="project" value="InterPro"/>
</dbReference>
<keyword evidence="4" id="KW-0732">Signal</keyword>
<dbReference type="GO" id="GO:0016614">
    <property type="term" value="F:oxidoreductase activity, acting on CH-OH group of donors"/>
    <property type="evidence" value="ECO:0007669"/>
    <property type="project" value="InterPro"/>
</dbReference>
<dbReference type="Pfam" id="PF05199">
    <property type="entry name" value="GMC_oxred_C"/>
    <property type="match status" value="1"/>
</dbReference>
<evidence type="ECO:0000259" key="9">
    <source>
        <dbReference type="PROSITE" id="PS00624"/>
    </source>
</evidence>
<comment type="cofactor">
    <cofactor evidence="1 8">
        <name>FAD</name>
        <dbReference type="ChEBI" id="CHEBI:57692"/>
    </cofactor>
</comment>
<dbReference type="InterPro" id="IPR007867">
    <property type="entry name" value="GMC_OxRtase_C"/>
</dbReference>
<evidence type="ECO:0000256" key="1">
    <source>
        <dbReference type="ARBA" id="ARBA00001974"/>
    </source>
</evidence>
<evidence type="ECO:0000256" key="7">
    <source>
        <dbReference type="PIRSR" id="PIRSR000137-1"/>
    </source>
</evidence>
<dbReference type="SUPFAM" id="SSF51905">
    <property type="entry name" value="FAD/NAD(P)-binding domain"/>
    <property type="match status" value="1"/>
</dbReference>
<dbReference type="PROSITE" id="PS00624">
    <property type="entry name" value="GMC_OXRED_2"/>
    <property type="match status" value="1"/>
</dbReference>
<reference evidence="10 11" key="1">
    <citation type="journal article" date="2012" name="BMC Genomics">
        <title>Comparative genomics of the white-rot fungi, Phanerochaete carnosa and P. chrysosporium, to elucidate the genetic basis of the distinct wood types they colonize.</title>
        <authorList>
            <person name="Suzuki H."/>
            <person name="MacDonald J."/>
            <person name="Syed K."/>
            <person name="Salamov A."/>
            <person name="Hori C."/>
            <person name="Aerts A."/>
            <person name="Henrissat B."/>
            <person name="Wiebenga A."/>
            <person name="vanKuyk P.A."/>
            <person name="Barry K."/>
            <person name="Lindquist E."/>
            <person name="LaButti K."/>
            <person name="Lapidus A."/>
            <person name="Lucas S."/>
            <person name="Coutinho P."/>
            <person name="Gong Y."/>
            <person name="Samejima M."/>
            <person name="Mahadevan R."/>
            <person name="Abou-Zaid M."/>
            <person name="de Vries R.P."/>
            <person name="Igarashi K."/>
            <person name="Yadav J.S."/>
            <person name="Grigoriev I.V."/>
            <person name="Master E.R."/>
        </authorList>
    </citation>
    <scope>NUCLEOTIDE SEQUENCE [LARGE SCALE GENOMIC DNA]</scope>
    <source>
        <strain evidence="10 11">HHB-10118-sp</strain>
    </source>
</reference>
<dbReference type="KEGG" id="pco:PHACADRAFT_260475"/>
<keyword evidence="5 8" id="KW-0274">FAD</keyword>
<dbReference type="Gene3D" id="3.50.50.60">
    <property type="entry name" value="FAD/NAD(P)-binding domain"/>
    <property type="match status" value="1"/>
</dbReference>
<dbReference type="GeneID" id="18917745"/>
<evidence type="ECO:0000256" key="3">
    <source>
        <dbReference type="ARBA" id="ARBA00022630"/>
    </source>
</evidence>
<dbReference type="Gene3D" id="3.30.560.10">
    <property type="entry name" value="Glucose Oxidase, domain 3"/>
    <property type="match status" value="1"/>
</dbReference>
<keyword evidence="3" id="KW-0285">Flavoprotein</keyword>
<dbReference type="EMBL" id="JH930475">
    <property type="protein sequence ID" value="EKM52238.1"/>
    <property type="molecule type" value="Genomic_DNA"/>
</dbReference>
<feature type="active site" description="Proton donor" evidence="7">
    <location>
        <position position="548"/>
    </location>
</feature>
<accession>K5VLE5</accession>
<dbReference type="SUPFAM" id="SSF54373">
    <property type="entry name" value="FAD-linked reductases, C-terminal domain"/>
    <property type="match status" value="1"/>
</dbReference>
<dbReference type="InterPro" id="IPR012132">
    <property type="entry name" value="GMC_OxRdtase"/>
</dbReference>
<dbReference type="InterPro" id="IPR036188">
    <property type="entry name" value="FAD/NAD-bd_sf"/>
</dbReference>
<dbReference type="PIRSF" id="PIRSF000137">
    <property type="entry name" value="Alcohol_oxidase"/>
    <property type="match status" value="1"/>
</dbReference>
<feature type="domain" description="Glucose-methanol-choline oxidoreductase N-terminal" evidence="9">
    <location>
        <begin position="285"/>
        <end position="299"/>
    </location>
</feature>